<dbReference type="PIRSF" id="PIRSF000858">
    <property type="entry name" value="SCOT-t"/>
    <property type="match status" value="1"/>
</dbReference>
<dbReference type="EMBL" id="JACIJG010000006">
    <property type="protein sequence ID" value="MBB5701986.1"/>
    <property type="molecule type" value="Genomic_DNA"/>
</dbReference>
<evidence type="ECO:0000256" key="4">
    <source>
        <dbReference type="PIRSR" id="PIRSR000858-1"/>
    </source>
</evidence>
<keyword evidence="6" id="KW-1185">Reference proteome</keyword>
<sequence>MKKTVMELDDLPQYLSSLRDGAVVVTTGSGGGLLEPDGVLAGLEAAFKETGHPRDLTLVHALGIGDKGERGTNRFAHEGMVKRVIGGHWTWSPRMLDMARNGDIEAYCLPSGVIINLMREIGAGRPGLITRVGLGTFVDPRNGGGRSNSRTDEEIVELMTIDGEEYLRYKPFPVDLGVIRGTFADEDGNICAIEEPADLDIYNIALAARNSGGRVIAQVREIRPRGSFLPREVAVPGNLVDVVALAPEQPQTYFGPYNLSLSGQNREVADVTPPNFADAARRIIAHRAAAELVTGSTINFGFGMSADVAGIVETSGRKSDFWITIEQGLHNGTLMTGDLFGIASNPSAIVSSAAQFDLYSGGGLDQTYLGMAEMDAEGNVNVSHIGGRMSGPGGFVDISQGAETVVFCGTFAAKGLDIEATDGKLEIRQHGKIHKLVSRVAGITFSGSEAARRGQKVVYVTERAVFELTSEGVELVEVAPGIDIQADILDHMEFSPIIREPRLMRTDLFTLTPQTGAQFWKEKQS</sequence>
<dbReference type="SUPFAM" id="SSF100950">
    <property type="entry name" value="NagB/RpiA/CoA transferase-like"/>
    <property type="match status" value="2"/>
</dbReference>
<keyword evidence="2 3" id="KW-0808">Transferase</keyword>
<gene>
    <name evidence="5" type="ORF">FHS76_001861</name>
</gene>
<dbReference type="PANTHER" id="PTHR43293:SF1">
    <property type="entry name" value="ACETATE COA-TRANSFERASE YDIF"/>
    <property type="match status" value="1"/>
</dbReference>
<evidence type="ECO:0000313" key="5">
    <source>
        <dbReference type="EMBL" id="MBB5701986.1"/>
    </source>
</evidence>
<dbReference type="AlphaFoldDB" id="A0A7W9EMR4"/>
<dbReference type="GO" id="GO:0046952">
    <property type="term" value="P:ketone body catabolic process"/>
    <property type="evidence" value="ECO:0007669"/>
    <property type="project" value="InterPro"/>
</dbReference>
<dbReference type="InterPro" id="IPR004165">
    <property type="entry name" value="CoA_trans_fam_I"/>
</dbReference>
<proteinExistence type="inferred from homology"/>
<comment type="similarity">
    <text evidence="1 3">Belongs to the 3-oxoacid CoA-transferase family.</text>
</comment>
<evidence type="ECO:0000256" key="1">
    <source>
        <dbReference type="ARBA" id="ARBA00007154"/>
    </source>
</evidence>
<dbReference type="InterPro" id="IPR014388">
    <property type="entry name" value="3-oxoacid_CoA-transferase"/>
</dbReference>
<dbReference type="RefSeq" id="WP_328700463.1">
    <property type="nucleotide sequence ID" value="NZ_JACIJG010000006.1"/>
</dbReference>
<comment type="caution">
    <text evidence="5">The sequence shown here is derived from an EMBL/GenBank/DDBJ whole genome shotgun (WGS) entry which is preliminary data.</text>
</comment>
<comment type="function">
    <text evidence="3">CoA transferase having broad substrate specificity for short-chain acyl-CoA thioesters with the activity decreasing when the length of the carboxylic acid chain exceeds four carbons.</text>
</comment>
<dbReference type="Gene3D" id="3.40.1080.10">
    <property type="entry name" value="Glutaconate Coenzyme A-transferase"/>
    <property type="match status" value="2"/>
</dbReference>
<accession>A0A7W9EMR4</accession>
<comment type="catalytic activity">
    <reaction evidence="3">
        <text>an acyl-CoA + acetate = a carboxylate + acetyl-CoA</text>
        <dbReference type="Rhea" id="RHEA:13381"/>
        <dbReference type="ChEBI" id="CHEBI:29067"/>
        <dbReference type="ChEBI" id="CHEBI:30089"/>
        <dbReference type="ChEBI" id="CHEBI:57288"/>
        <dbReference type="ChEBI" id="CHEBI:58342"/>
        <dbReference type="EC" id="2.8.3.8"/>
    </reaction>
</comment>
<feature type="active site" description="5-glutamyl coenzyme A thioester intermediate" evidence="4">
    <location>
        <position position="326"/>
    </location>
</feature>
<dbReference type="EC" id="2.8.3.8" evidence="3"/>
<dbReference type="Proteomes" id="UP000555546">
    <property type="component" value="Unassembled WGS sequence"/>
</dbReference>
<evidence type="ECO:0000256" key="3">
    <source>
        <dbReference type="PIRNR" id="PIRNR000858"/>
    </source>
</evidence>
<dbReference type="GO" id="GO:0008775">
    <property type="term" value="F:acetate CoA-transferase activity"/>
    <property type="evidence" value="ECO:0007669"/>
    <property type="project" value="UniProtKB-EC"/>
</dbReference>
<dbReference type="InterPro" id="IPR037171">
    <property type="entry name" value="NagB/RpiA_transferase-like"/>
</dbReference>
<organism evidence="5 6">
    <name type="scientific">Brucella daejeonensis</name>
    <dbReference type="NCBI Taxonomy" id="659015"/>
    <lineage>
        <taxon>Bacteria</taxon>
        <taxon>Pseudomonadati</taxon>
        <taxon>Pseudomonadota</taxon>
        <taxon>Alphaproteobacteria</taxon>
        <taxon>Hyphomicrobiales</taxon>
        <taxon>Brucellaceae</taxon>
        <taxon>Brucella/Ochrobactrum group</taxon>
        <taxon>Brucella</taxon>
    </lineage>
</organism>
<reference evidence="5 6" key="1">
    <citation type="submission" date="2020-08" db="EMBL/GenBank/DDBJ databases">
        <title>Genomic Encyclopedia of Type Strains, Phase IV (KMG-IV): sequencing the most valuable type-strain genomes for metagenomic binning, comparative biology and taxonomic classification.</title>
        <authorList>
            <person name="Goeker M."/>
        </authorList>
    </citation>
    <scope>NUCLEOTIDE SEQUENCE [LARGE SCALE GENOMIC DNA]</scope>
    <source>
        <strain evidence="5 6">DSM 26944</strain>
    </source>
</reference>
<evidence type="ECO:0000313" key="6">
    <source>
        <dbReference type="Proteomes" id="UP000555546"/>
    </source>
</evidence>
<name>A0A7W9EMR4_9HYPH</name>
<evidence type="ECO:0000256" key="2">
    <source>
        <dbReference type="ARBA" id="ARBA00022679"/>
    </source>
</evidence>
<dbReference type="SMART" id="SM00882">
    <property type="entry name" value="CoA_trans"/>
    <property type="match status" value="1"/>
</dbReference>
<protein>
    <recommendedName>
        <fullName evidence="3">Acetate CoA-transferase YdiF</fullName>
        <ecNumber evidence="3">2.8.3.8</ecNumber>
    </recommendedName>
</protein>
<dbReference type="Pfam" id="PF01144">
    <property type="entry name" value="CoA_trans"/>
    <property type="match status" value="1"/>
</dbReference>
<dbReference type="PANTHER" id="PTHR43293">
    <property type="entry name" value="ACETATE COA-TRANSFERASE YDIF"/>
    <property type="match status" value="1"/>
</dbReference>